<accession>A0ABR2H8K7</accession>
<proteinExistence type="predicted"/>
<gene>
    <name evidence="2" type="ORF">M9Y10_026500</name>
</gene>
<evidence type="ECO:0000313" key="2">
    <source>
        <dbReference type="EMBL" id="KAK8842266.1"/>
    </source>
</evidence>
<dbReference type="Proteomes" id="UP001470230">
    <property type="component" value="Unassembled WGS sequence"/>
</dbReference>
<feature type="transmembrane region" description="Helical" evidence="1">
    <location>
        <begin position="27"/>
        <end position="50"/>
    </location>
</feature>
<comment type="caution">
    <text evidence="2">The sequence shown here is derived from an EMBL/GenBank/DDBJ whole genome shotgun (WGS) entry which is preliminary data.</text>
</comment>
<evidence type="ECO:0000313" key="3">
    <source>
        <dbReference type="Proteomes" id="UP001470230"/>
    </source>
</evidence>
<dbReference type="EMBL" id="JAPFFF010000039">
    <property type="protein sequence ID" value="KAK8842266.1"/>
    <property type="molecule type" value="Genomic_DNA"/>
</dbReference>
<keyword evidence="1" id="KW-1133">Transmembrane helix</keyword>
<reference evidence="2 3" key="1">
    <citation type="submission" date="2024-04" db="EMBL/GenBank/DDBJ databases">
        <title>Tritrichomonas musculus Genome.</title>
        <authorList>
            <person name="Alves-Ferreira E."/>
            <person name="Grigg M."/>
            <person name="Lorenzi H."/>
            <person name="Galac M."/>
        </authorList>
    </citation>
    <scope>NUCLEOTIDE SEQUENCE [LARGE SCALE GENOMIC DNA]</scope>
    <source>
        <strain evidence="2 3">EAF2021</strain>
    </source>
</reference>
<organism evidence="2 3">
    <name type="scientific">Tritrichomonas musculus</name>
    <dbReference type="NCBI Taxonomy" id="1915356"/>
    <lineage>
        <taxon>Eukaryota</taxon>
        <taxon>Metamonada</taxon>
        <taxon>Parabasalia</taxon>
        <taxon>Tritrichomonadida</taxon>
        <taxon>Tritrichomonadidae</taxon>
        <taxon>Tritrichomonas</taxon>
    </lineage>
</organism>
<evidence type="ECO:0000256" key="1">
    <source>
        <dbReference type="SAM" id="Phobius"/>
    </source>
</evidence>
<keyword evidence="1" id="KW-0812">Transmembrane</keyword>
<keyword evidence="3" id="KW-1185">Reference proteome</keyword>
<keyword evidence="1" id="KW-0472">Membrane</keyword>
<sequence length="125" mass="13891">MFALPAICLPLLKPVKPQIQYRYRIVGTSFFVCYILVIVPGVIGYLMFVDDKKEIILDYFSNKDVIIQKKSILFLANAQTVLAAIVLPNICPGISVGGSLGGRMTSFFFPAIFWIKKSAQIDALD</sequence>
<name>A0ABR2H8K7_9EUKA</name>
<protein>
    <submittedName>
        <fullName evidence="2">Uncharacterized protein</fullName>
    </submittedName>
</protein>